<evidence type="ECO:0000313" key="2">
    <source>
        <dbReference type="EMBL" id="MBP1855882.1"/>
    </source>
</evidence>
<comment type="caution">
    <text evidence="2">The sequence shown here is derived from an EMBL/GenBank/DDBJ whole genome shotgun (WGS) entry which is preliminary data.</text>
</comment>
<accession>A0ABS4ED77</accession>
<proteinExistence type="predicted"/>
<reference evidence="2 3" key="1">
    <citation type="submission" date="2021-03" db="EMBL/GenBank/DDBJ databases">
        <title>Genomic Encyclopedia of Type Strains, Phase IV (KMG-IV): sequencing the most valuable type-strain genomes for metagenomic binning, comparative biology and taxonomic classification.</title>
        <authorList>
            <person name="Goeker M."/>
        </authorList>
    </citation>
    <scope>NUCLEOTIDE SEQUENCE [LARGE SCALE GENOMIC DNA]</scope>
    <source>
        <strain evidence="2 3">DSM 1289</strain>
    </source>
</reference>
<dbReference type="Pfam" id="PF04071">
    <property type="entry name" value="zf-like"/>
    <property type="match status" value="1"/>
</dbReference>
<dbReference type="RefSeq" id="WP_027702619.1">
    <property type="nucleotide sequence ID" value="NZ_BAAACS010000019.1"/>
</dbReference>
<organism evidence="2 3">
    <name type="scientific">Metaclostridioides mangenotii</name>
    <dbReference type="NCBI Taxonomy" id="1540"/>
    <lineage>
        <taxon>Bacteria</taxon>
        <taxon>Bacillati</taxon>
        <taxon>Bacillota</taxon>
        <taxon>Clostridia</taxon>
        <taxon>Peptostreptococcales</taxon>
        <taxon>Peptostreptococcaceae</taxon>
        <taxon>Metaclostridioides</taxon>
    </lineage>
</organism>
<keyword evidence="3" id="KW-1185">Reference proteome</keyword>
<dbReference type="Proteomes" id="UP000767291">
    <property type="component" value="Unassembled WGS sequence"/>
</dbReference>
<sequence>MTDNYKFFNHKDCEYFPCHKTDKPEEFNCLFCYCPLYALGKNCGGNPNFTENGIKDCSKCMLPHKKSSYEYIMSKFQDIVKIANKED</sequence>
<evidence type="ECO:0000259" key="1">
    <source>
        <dbReference type="Pfam" id="PF04071"/>
    </source>
</evidence>
<feature type="domain" description="Cysteine-rich small" evidence="1">
    <location>
        <begin position="4"/>
        <end position="85"/>
    </location>
</feature>
<protein>
    <submittedName>
        <fullName evidence="2">Zn-finger protein</fullName>
    </submittedName>
</protein>
<dbReference type="EMBL" id="JAGGJX010000005">
    <property type="protein sequence ID" value="MBP1855882.1"/>
    <property type="molecule type" value="Genomic_DNA"/>
</dbReference>
<dbReference type="InterPro" id="IPR007212">
    <property type="entry name" value="Zf-like"/>
</dbReference>
<name>A0ABS4ED77_9FIRM</name>
<evidence type="ECO:0000313" key="3">
    <source>
        <dbReference type="Proteomes" id="UP000767291"/>
    </source>
</evidence>
<gene>
    <name evidence="2" type="ORF">J2Z43_002283</name>
</gene>